<dbReference type="SFLD" id="SFLDG01129">
    <property type="entry name" value="C1.5:_HAD__Beta-PGM__Phosphata"/>
    <property type="match status" value="1"/>
</dbReference>
<dbReference type="PANTHER" id="PTHR43434">
    <property type="entry name" value="PHOSPHOGLYCOLATE PHOSPHATASE"/>
    <property type="match status" value="1"/>
</dbReference>
<dbReference type="RefSeq" id="WP_015912135.1">
    <property type="nucleotide sequence ID" value="NZ_BAABQL010000001.1"/>
</dbReference>
<accession>A0A2X4HFN9</accession>
<dbReference type="SFLD" id="SFLDS00003">
    <property type="entry name" value="Haloacid_Dehalogenase"/>
    <property type="match status" value="1"/>
</dbReference>
<dbReference type="Gene3D" id="1.10.150.240">
    <property type="entry name" value="Putative phosphatase, domain 2"/>
    <property type="match status" value="1"/>
</dbReference>
<dbReference type="InterPro" id="IPR036412">
    <property type="entry name" value="HAD-like_sf"/>
</dbReference>
<dbReference type="InterPro" id="IPR023198">
    <property type="entry name" value="PGP-like_dom2"/>
</dbReference>
<reference evidence="1 2" key="1">
    <citation type="submission" date="2019-11" db="EMBL/GenBank/DDBJ databases">
        <title>Streptococcus uberis isolated from clinical mastitis cases on a southeastern Queensland dairy.</title>
        <authorList>
            <person name="Workentine M.L."/>
            <person name="Price R."/>
            <person name="Olchowy T."/>
        </authorList>
    </citation>
    <scope>NUCLEOTIDE SEQUENCE [LARGE SCALE GENOMIC DNA]</scope>
    <source>
        <strain evidence="1 2">OLC4459-A17</strain>
    </source>
</reference>
<dbReference type="Proteomes" id="UP000483839">
    <property type="component" value="Unassembled WGS sequence"/>
</dbReference>
<dbReference type="InterPro" id="IPR041492">
    <property type="entry name" value="HAD_2"/>
</dbReference>
<dbReference type="EMBL" id="WLXI01000034">
    <property type="protein sequence ID" value="MTD01304.1"/>
    <property type="molecule type" value="Genomic_DNA"/>
</dbReference>
<protein>
    <submittedName>
        <fullName evidence="1">HAD hydrolase-like protein</fullName>
    </submittedName>
</protein>
<dbReference type="InterPro" id="IPR023214">
    <property type="entry name" value="HAD_sf"/>
</dbReference>
<dbReference type="PANTHER" id="PTHR43434:SF20">
    <property type="entry name" value="5'-NUCLEOTIDASE"/>
    <property type="match status" value="1"/>
</dbReference>
<dbReference type="GO" id="GO:0005829">
    <property type="term" value="C:cytosol"/>
    <property type="evidence" value="ECO:0007669"/>
    <property type="project" value="TreeGrafter"/>
</dbReference>
<keyword evidence="1" id="KW-0378">Hydrolase</keyword>
<name>A0A2X4HFN9_STRUB</name>
<dbReference type="GO" id="GO:0016787">
    <property type="term" value="F:hydrolase activity"/>
    <property type="evidence" value="ECO:0007669"/>
    <property type="project" value="UniProtKB-KW"/>
</dbReference>
<evidence type="ECO:0000313" key="1">
    <source>
        <dbReference type="EMBL" id="MTD01304.1"/>
    </source>
</evidence>
<comment type="caution">
    <text evidence="1">The sequence shown here is derived from an EMBL/GenBank/DDBJ whole genome shotgun (WGS) entry which is preliminary data.</text>
</comment>
<dbReference type="Gene3D" id="3.40.50.1000">
    <property type="entry name" value="HAD superfamily/HAD-like"/>
    <property type="match status" value="1"/>
</dbReference>
<dbReference type="SUPFAM" id="SSF56784">
    <property type="entry name" value="HAD-like"/>
    <property type="match status" value="1"/>
</dbReference>
<dbReference type="OMA" id="YLCGKFG"/>
<gene>
    <name evidence="1" type="ORF">GKS16_03310</name>
</gene>
<sequence length="214" mass="24439">MKAIFFDLDGTLVDSSQGILNAFKFSFDQLNHDCPSIEELSNYIGPPLETTFSNFFSDKLKVEKAISYFREYYKDQGVYQVQLYQDIESVLHTLNQNSLQLFVTTSKYEPMAKQMLKNLKVDHYFKGIYGSTADRFLKAEVIKTCIEENNLDTMYCTIIGDTKYDMIGGKLTSINTLGVTWGFGSKNDLIDCKPNFIANKPFDLLDILIKKSIS</sequence>
<evidence type="ECO:0000313" key="2">
    <source>
        <dbReference type="Proteomes" id="UP000483839"/>
    </source>
</evidence>
<proteinExistence type="predicted"/>
<dbReference type="AlphaFoldDB" id="A0A2X4HFN9"/>
<organism evidence="1 2">
    <name type="scientific">Streptococcus uberis</name>
    <dbReference type="NCBI Taxonomy" id="1349"/>
    <lineage>
        <taxon>Bacteria</taxon>
        <taxon>Bacillati</taxon>
        <taxon>Bacillota</taxon>
        <taxon>Bacilli</taxon>
        <taxon>Lactobacillales</taxon>
        <taxon>Streptococcaceae</taxon>
        <taxon>Streptococcus</taxon>
    </lineage>
</organism>
<dbReference type="InterPro" id="IPR050155">
    <property type="entry name" value="HAD-like_hydrolase_sf"/>
</dbReference>
<dbReference type="GO" id="GO:0004713">
    <property type="term" value="F:protein tyrosine kinase activity"/>
    <property type="evidence" value="ECO:0007669"/>
    <property type="project" value="TreeGrafter"/>
</dbReference>
<dbReference type="Pfam" id="PF13419">
    <property type="entry name" value="HAD_2"/>
    <property type="match status" value="1"/>
</dbReference>